<protein>
    <submittedName>
        <fullName evidence="2">Unannotated protein</fullName>
    </submittedName>
</protein>
<gene>
    <name evidence="2" type="ORF">UFOPK3547_01777</name>
</gene>
<feature type="compositionally biased region" description="Basic and acidic residues" evidence="1">
    <location>
        <begin position="16"/>
        <end position="44"/>
    </location>
</feature>
<accession>A0A6J6A3G2</accession>
<organism evidence="2">
    <name type="scientific">freshwater metagenome</name>
    <dbReference type="NCBI Taxonomy" id="449393"/>
    <lineage>
        <taxon>unclassified sequences</taxon>
        <taxon>metagenomes</taxon>
        <taxon>ecological metagenomes</taxon>
    </lineage>
</organism>
<evidence type="ECO:0000313" key="2">
    <source>
        <dbReference type="EMBL" id="CAB4347640.1"/>
    </source>
</evidence>
<dbReference type="EMBL" id="CAESAN010000231">
    <property type="protein sequence ID" value="CAB4347640.1"/>
    <property type="molecule type" value="Genomic_DNA"/>
</dbReference>
<feature type="region of interest" description="Disordered" evidence="1">
    <location>
        <begin position="16"/>
        <end position="63"/>
    </location>
</feature>
<proteinExistence type="predicted"/>
<dbReference type="AlphaFoldDB" id="A0A6J6A3G2"/>
<sequence>MVGLLADRGEAVGSLDERLEAQRGEDREIDRDRINDDKRDDARRAAQGIEGEDERERGSSATNIVAVGDDLQLGARGEGIAGRFGWSARFFGHP</sequence>
<name>A0A6J6A3G2_9ZZZZ</name>
<evidence type="ECO:0000256" key="1">
    <source>
        <dbReference type="SAM" id="MobiDB-lite"/>
    </source>
</evidence>
<reference evidence="2" key="1">
    <citation type="submission" date="2020-05" db="EMBL/GenBank/DDBJ databases">
        <authorList>
            <person name="Chiriac C."/>
            <person name="Salcher M."/>
            <person name="Ghai R."/>
            <person name="Kavagutti S V."/>
        </authorList>
    </citation>
    <scope>NUCLEOTIDE SEQUENCE</scope>
</reference>